<name>A0A075K500_9GAMM</name>
<sequence>MQNDGSLPAGPVTCYSFDVFDTCITRTHAYPRDVFYELGLRLAPSDMNSGQKHQFAARFQLLRVRAEKRAHRAARPNRTVTIDDIYKNLSIPKELSAGLDDLMRLEIELERESIYPIPEVIAYIDDLRRSGHRVIFISDMYLSGHVLTPMLRELGVMKDGDTLYVSCDVGLTKHHGELFKHVLRSEGLDASQLVHTGDNLRADVRMARNAGIQANHFRYGMLTSHEVSLAGPRLPRQRARSMQAALLRRLRLSVDRHFNAPSEPLDHLIHGVVVPFLLIYVMWVLDQAKRSGLRRLYFVARDGEIMYRIAQALQGQDDSIELRYLYGSRRAWLPPSILPGSSQWQRLLVIPGQASSRSDIAARMGMNDAQQETVRGLMGVSKEHWVLPLSSEGARTFLGDIQRNESAMEHILAASRQEREIALSYFIQEGLLDGTPWALVDAGWSLNCQAALKRILDASGIEHPMPRGYYLALARDHLSPAQAGVAEPFISKAGSIFSRRRVVIEHGFLPSTHATTKGYRVDGSVTKPVIGPELRNETELNYARRLHAAAISAATLVASDQNSLISLVEQAKGILSGAAQLLQHPEKADALALATFGTVADMRHESPFVQPLCRPLTMRDVLTVISMVLSNARNFKTPSFMWLEGSIALSPWHVRVPLKFLLCMDTLNNWLKDRTPQNRSPRSPDVNA</sequence>
<dbReference type="Gene3D" id="3.40.50.1000">
    <property type="entry name" value="HAD superfamily/HAD-like"/>
    <property type="match status" value="1"/>
</dbReference>
<dbReference type="Proteomes" id="UP000027987">
    <property type="component" value="Chromosome"/>
</dbReference>
<dbReference type="Pfam" id="PF00702">
    <property type="entry name" value="Hydrolase"/>
    <property type="match status" value="1"/>
</dbReference>
<gene>
    <name evidence="1" type="ORF">HY57_08190</name>
</gene>
<dbReference type="SUPFAM" id="SSF56784">
    <property type="entry name" value="HAD-like"/>
    <property type="match status" value="1"/>
</dbReference>
<reference evidence="1 2" key="1">
    <citation type="submission" date="2014-07" db="EMBL/GenBank/DDBJ databases">
        <title>Complete Genome Sequence of Dyella japonica Strain A8 Isolated from Malaysian Tropical Soil.</title>
        <authorList>
            <person name="Hui R.K.H."/>
            <person name="Chen J.-W."/>
            <person name="Chan K.-G."/>
            <person name="Leung F.C.C."/>
        </authorList>
    </citation>
    <scope>NUCLEOTIDE SEQUENCE [LARGE SCALE GENOMIC DNA]</scope>
    <source>
        <strain evidence="1 2">A8</strain>
    </source>
</reference>
<dbReference type="STRING" id="1217721.HY57_08190"/>
<dbReference type="AlphaFoldDB" id="A0A075K500"/>
<dbReference type="EMBL" id="CP008884">
    <property type="protein sequence ID" value="AIF47258.1"/>
    <property type="molecule type" value="Genomic_DNA"/>
</dbReference>
<organism evidence="1 2">
    <name type="scientific">Dyella japonica A8</name>
    <dbReference type="NCBI Taxonomy" id="1217721"/>
    <lineage>
        <taxon>Bacteria</taxon>
        <taxon>Pseudomonadati</taxon>
        <taxon>Pseudomonadota</taxon>
        <taxon>Gammaproteobacteria</taxon>
        <taxon>Lysobacterales</taxon>
        <taxon>Rhodanobacteraceae</taxon>
        <taxon>Dyella</taxon>
    </lineage>
</organism>
<keyword evidence="2" id="KW-1185">Reference proteome</keyword>
<evidence type="ECO:0000313" key="2">
    <source>
        <dbReference type="Proteomes" id="UP000027987"/>
    </source>
</evidence>
<dbReference type="HOGENOM" id="CLU_017953_3_0_6"/>
<dbReference type="InterPro" id="IPR023214">
    <property type="entry name" value="HAD_sf"/>
</dbReference>
<dbReference type="RefSeq" id="WP_019467320.1">
    <property type="nucleotide sequence ID" value="NZ_ALOY01000183.1"/>
</dbReference>
<dbReference type="KEGG" id="dja:HY57_08190"/>
<evidence type="ECO:0008006" key="3">
    <source>
        <dbReference type="Google" id="ProtNLM"/>
    </source>
</evidence>
<dbReference type="InterPro" id="IPR036412">
    <property type="entry name" value="HAD-like_sf"/>
</dbReference>
<proteinExistence type="predicted"/>
<dbReference type="PATRIC" id="fig|1217721.7.peg.1699"/>
<evidence type="ECO:0000313" key="1">
    <source>
        <dbReference type="EMBL" id="AIF47258.1"/>
    </source>
</evidence>
<accession>A0A075K500</accession>
<dbReference type="OrthoDB" id="9816424at2"/>
<protein>
    <recommendedName>
        <fullName evidence="3">Haloacid dehalogenase</fullName>
    </recommendedName>
</protein>